<dbReference type="Gene3D" id="2.40.50.140">
    <property type="entry name" value="Nucleic acid-binding proteins"/>
    <property type="match status" value="1"/>
</dbReference>
<evidence type="ECO:0000313" key="4">
    <source>
        <dbReference type="Proteomes" id="UP000243937"/>
    </source>
</evidence>
<dbReference type="Pfam" id="PF00313">
    <property type="entry name" value="CSD"/>
    <property type="match status" value="1"/>
</dbReference>
<dbReference type="InterPro" id="IPR012340">
    <property type="entry name" value="NA-bd_OB-fold"/>
</dbReference>
<dbReference type="InterPro" id="IPR011129">
    <property type="entry name" value="CSD"/>
</dbReference>
<feature type="domain" description="CSD" evidence="2">
    <location>
        <begin position="20"/>
        <end position="85"/>
    </location>
</feature>
<protein>
    <recommendedName>
        <fullName evidence="2">CSD domain-containing protein</fullName>
    </recommendedName>
</protein>
<dbReference type="Proteomes" id="UP000243937">
    <property type="component" value="Chromosome"/>
</dbReference>
<keyword evidence="1" id="KW-1133">Transmembrane helix</keyword>
<dbReference type="EMBL" id="CP021377">
    <property type="protein sequence ID" value="ART83795.1"/>
    <property type="molecule type" value="Genomic_DNA"/>
</dbReference>
<keyword evidence="1" id="KW-0812">Transmembrane</keyword>
<evidence type="ECO:0000259" key="2">
    <source>
        <dbReference type="PROSITE" id="PS51857"/>
    </source>
</evidence>
<dbReference type="AlphaFoldDB" id="A0A1Y0D9P7"/>
<sequence length="270" mass="30847">MRGLVRVKPASLKLRSKGMIMKGIIKTYLPEKRYGFIKGDDGKDYFFHASEFRDKEHAEQLCEEGFVHFDQQATPKGYKAKNCSLLNPSDILTYIKPDEFMTTRSRHVSGWEVLEQSSWIVHGSSRDSPDAAKKETMDGAVRIGANALINFEYYKTTGSEPGTGNGTYNYTIHNFRGRAVTIAKRNSKGKHLESDFLGLNEKGEQLKARLIEDTKKSKNKRNVIWLIVSLLTFISLSTVFFNSVFYIIFFVFIGFVFGRSTDYDSWLERA</sequence>
<accession>A0A1Y0D9P7</accession>
<keyword evidence="1" id="KW-0472">Membrane</keyword>
<dbReference type="SMART" id="SM00357">
    <property type="entry name" value="CSP"/>
    <property type="match status" value="1"/>
</dbReference>
<name>A0A1Y0D9P7_9GAMM</name>
<evidence type="ECO:0000256" key="1">
    <source>
        <dbReference type="SAM" id="Phobius"/>
    </source>
</evidence>
<reference evidence="3 4" key="1">
    <citation type="journal article" date="2014" name="Int. J. Syst. Evol. Microbiol.">
        <title>Oceanisphaera profunda sp. nov., a marine bacterium isolated from deep-sea sediment, and emended description of the genus Oceanisphaera.</title>
        <authorList>
            <person name="Xu Z."/>
            <person name="Zhang X.Y."/>
            <person name="Su H.N."/>
            <person name="Yu Z.C."/>
            <person name="Liu C."/>
            <person name="Li H."/>
            <person name="Chen X.L."/>
            <person name="Song X.Y."/>
            <person name="Xie B.B."/>
            <person name="Qin Q.L."/>
            <person name="Zhou B.C."/>
            <person name="Shi M."/>
            <person name="Huang Y."/>
            <person name="Zhang Y.Z."/>
        </authorList>
    </citation>
    <scope>NUCLEOTIDE SEQUENCE [LARGE SCALE GENOMIC DNA]</scope>
    <source>
        <strain evidence="3 4">SM1222</strain>
    </source>
</reference>
<dbReference type="GO" id="GO:0003676">
    <property type="term" value="F:nucleic acid binding"/>
    <property type="evidence" value="ECO:0007669"/>
    <property type="project" value="InterPro"/>
</dbReference>
<dbReference type="GO" id="GO:0005829">
    <property type="term" value="C:cytosol"/>
    <property type="evidence" value="ECO:0007669"/>
    <property type="project" value="UniProtKB-ARBA"/>
</dbReference>
<organism evidence="3 4">
    <name type="scientific">Oceanisphaera profunda</name>
    <dbReference type="NCBI Taxonomy" id="1416627"/>
    <lineage>
        <taxon>Bacteria</taxon>
        <taxon>Pseudomonadati</taxon>
        <taxon>Pseudomonadota</taxon>
        <taxon>Gammaproteobacteria</taxon>
        <taxon>Aeromonadales</taxon>
        <taxon>Aeromonadaceae</taxon>
        <taxon>Oceanisphaera</taxon>
    </lineage>
</organism>
<feature type="transmembrane region" description="Helical" evidence="1">
    <location>
        <begin position="224"/>
        <end position="257"/>
    </location>
</feature>
<dbReference type="SUPFAM" id="SSF50249">
    <property type="entry name" value="Nucleic acid-binding proteins"/>
    <property type="match status" value="1"/>
</dbReference>
<dbReference type="PROSITE" id="PS51857">
    <property type="entry name" value="CSD_2"/>
    <property type="match status" value="1"/>
</dbReference>
<dbReference type="KEGG" id="opf:CBP31_15080"/>
<gene>
    <name evidence="3" type="ORF">CBP31_15080</name>
</gene>
<proteinExistence type="predicted"/>
<dbReference type="InterPro" id="IPR002059">
    <property type="entry name" value="CSP_DNA-bd"/>
</dbReference>
<keyword evidence="4" id="KW-1185">Reference proteome</keyword>
<evidence type="ECO:0000313" key="3">
    <source>
        <dbReference type="EMBL" id="ART83795.1"/>
    </source>
</evidence>